<comment type="caution">
    <text evidence="1">The sequence shown here is derived from an EMBL/GenBank/DDBJ whole genome shotgun (WGS) entry which is preliminary data.</text>
</comment>
<keyword evidence="2" id="KW-1185">Reference proteome</keyword>
<organism evidence="1 2">
    <name type="scientific">Entomophthora muscae</name>
    <dbReference type="NCBI Taxonomy" id="34485"/>
    <lineage>
        <taxon>Eukaryota</taxon>
        <taxon>Fungi</taxon>
        <taxon>Fungi incertae sedis</taxon>
        <taxon>Zoopagomycota</taxon>
        <taxon>Entomophthoromycotina</taxon>
        <taxon>Entomophthoromycetes</taxon>
        <taxon>Entomophthorales</taxon>
        <taxon>Entomophthoraceae</taxon>
        <taxon>Entomophthora</taxon>
    </lineage>
</organism>
<dbReference type="EMBL" id="QTSX02002924">
    <property type="protein sequence ID" value="KAJ9073209.1"/>
    <property type="molecule type" value="Genomic_DNA"/>
</dbReference>
<proteinExistence type="predicted"/>
<reference evidence="1" key="1">
    <citation type="submission" date="2022-04" db="EMBL/GenBank/DDBJ databases">
        <title>Genome of the entomopathogenic fungus Entomophthora muscae.</title>
        <authorList>
            <person name="Elya C."/>
            <person name="Lovett B.R."/>
            <person name="Lee E."/>
            <person name="Macias A.M."/>
            <person name="Hajek A.E."/>
            <person name="De Bivort B.L."/>
            <person name="Kasson M.T."/>
            <person name="De Fine Licht H.H."/>
            <person name="Stajich J.E."/>
        </authorList>
    </citation>
    <scope>NUCLEOTIDE SEQUENCE</scope>
    <source>
        <strain evidence="1">Berkeley</strain>
    </source>
</reference>
<evidence type="ECO:0000313" key="1">
    <source>
        <dbReference type="EMBL" id="KAJ9073209.1"/>
    </source>
</evidence>
<sequence length="168" mass="18440">MGRVYTRIKLVEPAKNLANTPELITQYCQQVGQPKREGKATVRNIPDNNLLDNKILATMGPTGQDKKWQQFPLIEETAAKKTGVKKETEKSSIFKFCFYSLAAGCTANCQAPAGRTPSLAACLCMPAASQPASQQGAVHPPRQDRTLPLDGEITKLGNQKRQFPQAQR</sequence>
<dbReference type="Proteomes" id="UP001165960">
    <property type="component" value="Unassembled WGS sequence"/>
</dbReference>
<protein>
    <submittedName>
        <fullName evidence="1">Uncharacterized protein</fullName>
    </submittedName>
</protein>
<evidence type="ECO:0000313" key="2">
    <source>
        <dbReference type="Proteomes" id="UP001165960"/>
    </source>
</evidence>
<name>A0ACC2TEU9_9FUNG</name>
<accession>A0ACC2TEU9</accession>
<gene>
    <name evidence="1" type="ORF">DSO57_1018962</name>
</gene>